<name>C0EA96_9FIRM</name>
<dbReference type="Proteomes" id="UP000003340">
    <property type="component" value="Unassembled WGS sequence"/>
</dbReference>
<dbReference type="EMBL" id="ACEC01000029">
    <property type="protein sequence ID" value="EEG31604.1"/>
    <property type="molecule type" value="Genomic_DNA"/>
</dbReference>
<dbReference type="HOGENOM" id="CLU_3214488_0_0_9"/>
<dbReference type="STRING" id="537013.CLOSTMETH_00750"/>
<evidence type="ECO:0000313" key="1">
    <source>
        <dbReference type="EMBL" id="EEG31604.1"/>
    </source>
</evidence>
<gene>
    <name evidence="1" type="ORF">CLOSTMETH_00750</name>
</gene>
<dbReference type="AlphaFoldDB" id="C0EA96"/>
<proteinExistence type="predicted"/>
<reference evidence="1 2" key="1">
    <citation type="submission" date="2009-01" db="EMBL/GenBank/DDBJ databases">
        <authorList>
            <person name="Fulton L."/>
            <person name="Clifton S."/>
            <person name="Fulton B."/>
            <person name="Xu J."/>
            <person name="Minx P."/>
            <person name="Pepin K.H."/>
            <person name="Johnson M."/>
            <person name="Bhonagiri V."/>
            <person name="Nash W.E."/>
            <person name="Mardis E.R."/>
            <person name="Wilson R.K."/>
        </authorList>
    </citation>
    <scope>NUCLEOTIDE SEQUENCE [LARGE SCALE GENOMIC DNA]</scope>
    <source>
        <strain evidence="1 2">DSM 5476</strain>
    </source>
</reference>
<accession>C0EA96</accession>
<comment type="caution">
    <text evidence="1">The sequence shown here is derived from an EMBL/GenBank/DDBJ whole genome shotgun (WGS) entry which is preliminary data.</text>
</comment>
<organism evidence="1 2">
    <name type="scientific">[Clostridium] methylpentosum DSM 5476</name>
    <dbReference type="NCBI Taxonomy" id="537013"/>
    <lineage>
        <taxon>Bacteria</taxon>
        <taxon>Bacillati</taxon>
        <taxon>Bacillota</taxon>
        <taxon>Clostridia</taxon>
        <taxon>Eubacteriales</taxon>
        <taxon>Oscillospiraceae</taxon>
        <taxon>Oscillospiraceae incertae sedis</taxon>
    </lineage>
</organism>
<reference evidence="1 2" key="2">
    <citation type="submission" date="2009-02" db="EMBL/GenBank/DDBJ databases">
        <title>Draft genome sequence of Clostridium methylpentosum (DSM 5476).</title>
        <authorList>
            <person name="Sudarsanam P."/>
            <person name="Ley R."/>
            <person name="Guruge J."/>
            <person name="Turnbaugh P.J."/>
            <person name="Mahowald M."/>
            <person name="Liep D."/>
            <person name="Gordon J."/>
        </authorList>
    </citation>
    <scope>NUCLEOTIDE SEQUENCE [LARGE SCALE GENOMIC DNA]</scope>
    <source>
        <strain evidence="1 2">DSM 5476</strain>
    </source>
</reference>
<keyword evidence="2" id="KW-1185">Reference proteome</keyword>
<evidence type="ECO:0000313" key="2">
    <source>
        <dbReference type="Proteomes" id="UP000003340"/>
    </source>
</evidence>
<protein>
    <submittedName>
        <fullName evidence="1">Uncharacterized protein</fullName>
    </submittedName>
</protein>
<sequence length="44" mass="5280">MEIIDLAKSRRGISLSQRNWRPNRRNIQILPERMVNQYGQDARV</sequence>